<evidence type="ECO:0000313" key="3">
    <source>
        <dbReference type="EMBL" id="GMH53195.1"/>
    </source>
</evidence>
<dbReference type="InterPro" id="IPR029069">
    <property type="entry name" value="HotDog_dom_sf"/>
</dbReference>
<dbReference type="InterPro" id="IPR039298">
    <property type="entry name" value="ACOT13"/>
</dbReference>
<gene>
    <name evidence="3" type="ORF">TrLO_g11719</name>
</gene>
<comment type="caution">
    <text evidence="3">The sequence shown here is derived from an EMBL/GenBank/DDBJ whole genome shotgun (WGS) entry which is preliminary data.</text>
</comment>
<organism evidence="3 4">
    <name type="scientific">Triparma laevis f. longispina</name>
    <dbReference type="NCBI Taxonomy" id="1714387"/>
    <lineage>
        <taxon>Eukaryota</taxon>
        <taxon>Sar</taxon>
        <taxon>Stramenopiles</taxon>
        <taxon>Ochrophyta</taxon>
        <taxon>Bolidophyceae</taxon>
        <taxon>Parmales</taxon>
        <taxon>Triparmaceae</taxon>
        <taxon>Triparma</taxon>
    </lineage>
</organism>
<dbReference type="GO" id="GO:0047617">
    <property type="term" value="F:fatty acyl-CoA hydrolase activity"/>
    <property type="evidence" value="ECO:0007669"/>
    <property type="project" value="InterPro"/>
</dbReference>
<evidence type="ECO:0000313" key="4">
    <source>
        <dbReference type="Proteomes" id="UP001165122"/>
    </source>
</evidence>
<dbReference type="SUPFAM" id="SSF54637">
    <property type="entry name" value="Thioesterase/thiol ester dehydrase-isomerase"/>
    <property type="match status" value="2"/>
</dbReference>
<dbReference type="Proteomes" id="UP001165122">
    <property type="component" value="Unassembled WGS sequence"/>
</dbReference>
<keyword evidence="2" id="KW-0472">Membrane</keyword>
<dbReference type="EMBL" id="BRXW01000423">
    <property type="protein sequence ID" value="GMH53195.1"/>
    <property type="molecule type" value="Genomic_DNA"/>
</dbReference>
<proteinExistence type="predicted"/>
<dbReference type="AlphaFoldDB" id="A0A9W7DT07"/>
<evidence type="ECO:0000256" key="1">
    <source>
        <dbReference type="ARBA" id="ARBA00022801"/>
    </source>
</evidence>
<protein>
    <recommendedName>
        <fullName evidence="5">HotDog ACOT-type domain-containing protein</fullName>
    </recommendedName>
</protein>
<evidence type="ECO:0008006" key="5">
    <source>
        <dbReference type="Google" id="ProtNLM"/>
    </source>
</evidence>
<name>A0A9W7DT07_9STRA</name>
<dbReference type="PANTHER" id="PTHR21660">
    <property type="entry name" value="THIOESTERASE SUPERFAMILY MEMBER-RELATED"/>
    <property type="match status" value="1"/>
</dbReference>
<feature type="transmembrane region" description="Helical" evidence="2">
    <location>
        <begin position="15"/>
        <end position="32"/>
    </location>
</feature>
<reference evidence="4" key="1">
    <citation type="journal article" date="2023" name="Commun. Biol.">
        <title>Genome analysis of Parmales, the sister group of diatoms, reveals the evolutionary specialization of diatoms from phago-mixotrophs to photoautotrophs.</title>
        <authorList>
            <person name="Ban H."/>
            <person name="Sato S."/>
            <person name="Yoshikawa S."/>
            <person name="Yamada K."/>
            <person name="Nakamura Y."/>
            <person name="Ichinomiya M."/>
            <person name="Sato N."/>
            <person name="Blanc-Mathieu R."/>
            <person name="Endo H."/>
            <person name="Kuwata A."/>
            <person name="Ogata H."/>
        </authorList>
    </citation>
    <scope>NUCLEOTIDE SEQUENCE [LARGE SCALE GENOMIC DNA]</scope>
    <source>
        <strain evidence="4">NIES 3700</strain>
    </source>
</reference>
<accession>A0A9W7DT07</accession>
<keyword evidence="2" id="KW-1133">Transmembrane helix</keyword>
<sequence>MSFSLPSLPFNIDSTTHILLIAVLPLFILRALSMKMTMLRMRGLETLQSFLGISHGMRPEGFGTILRMVPTRVEGDSKVVSDYDVPKHLCTKATKNDTAKLPLSVLMSVFDDVSTWPIVVKDKQHRPGVSVHLSAELLDPSRPISPSTPLRIESTVDKSGRMLAFCSIHAYNRDSGELVATGKHTKFLPMGFVFEFMFQRFMPLLHLYASNFGPYRNSNDMLMKNGTSKNILDIIGPLEMTTSGTTTETNFRVGPLHKNPMGGMHGGCQSVVSQLVAEAGVSDLTASSGAKKKKPVLRSMSMTYMSTGRKQVRCTRRALRRGDFSGD</sequence>
<keyword evidence="4" id="KW-1185">Reference proteome</keyword>
<dbReference type="CDD" id="cd03443">
    <property type="entry name" value="PaaI_thioesterase"/>
    <property type="match status" value="1"/>
</dbReference>
<keyword evidence="1" id="KW-0378">Hydrolase</keyword>
<evidence type="ECO:0000256" key="2">
    <source>
        <dbReference type="SAM" id="Phobius"/>
    </source>
</evidence>
<dbReference type="Gene3D" id="3.10.129.10">
    <property type="entry name" value="Hotdog Thioesterase"/>
    <property type="match status" value="2"/>
</dbReference>
<dbReference type="OrthoDB" id="190930at2759"/>
<dbReference type="PANTHER" id="PTHR21660:SF1">
    <property type="entry name" value="ACYL-COENZYME A THIOESTERASE 13"/>
    <property type="match status" value="1"/>
</dbReference>
<keyword evidence="2" id="KW-0812">Transmembrane</keyword>